<protein>
    <submittedName>
        <fullName evidence="2">Uncharacterized protein</fullName>
    </submittedName>
</protein>
<dbReference type="EMBL" id="MNCJ02000330">
    <property type="protein sequence ID" value="KAF5765347.1"/>
    <property type="molecule type" value="Genomic_DNA"/>
</dbReference>
<organism evidence="2 3">
    <name type="scientific">Helianthus annuus</name>
    <name type="common">Common sunflower</name>
    <dbReference type="NCBI Taxonomy" id="4232"/>
    <lineage>
        <taxon>Eukaryota</taxon>
        <taxon>Viridiplantae</taxon>
        <taxon>Streptophyta</taxon>
        <taxon>Embryophyta</taxon>
        <taxon>Tracheophyta</taxon>
        <taxon>Spermatophyta</taxon>
        <taxon>Magnoliopsida</taxon>
        <taxon>eudicotyledons</taxon>
        <taxon>Gunneridae</taxon>
        <taxon>Pentapetalae</taxon>
        <taxon>asterids</taxon>
        <taxon>campanulids</taxon>
        <taxon>Asterales</taxon>
        <taxon>Asteraceae</taxon>
        <taxon>Asteroideae</taxon>
        <taxon>Heliantheae alliance</taxon>
        <taxon>Heliantheae</taxon>
        <taxon>Helianthus</taxon>
    </lineage>
</organism>
<proteinExistence type="predicted"/>
<evidence type="ECO:0000313" key="3">
    <source>
        <dbReference type="Proteomes" id="UP000215914"/>
    </source>
</evidence>
<keyword evidence="3" id="KW-1185">Reference proteome</keyword>
<reference evidence="1 3" key="1">
    <citation type="journal article" date="2017" name="Nature">
        <title>The sunflower genome provides insights into oil metabolism, flowering and Asterid evolution.</title>
        <authorList>
            <person name="Badouin H."/>
            <person name="Gouzy J."/>
            <person name="Grassa C.J."/>
            <person name="Murat F."/>
            <person name="Staton S.E."/>
            <person name="Cottret L."/>
            <person name="Lelandais-Briere C."/>
            <person name="Owens G.L."/>
            <person name="Carrere S."/>
            <person name="Mayjonade B."/>
            <person name="Legrand L."/>
            <person name="Gill N."/>
            <person name="Kane N.C."/>
            <person name="Bowers J.E."/>
            <person name="Hubner S."/>
            <person name="Bellec A."/>
            <person name="Berard A."/>
            <person name="Berges H."/>
            <person name="Blanchet N."/>
            <person name="Boniface M.C."/>
            <person name="Brunel D."/>
            <person name="Catrice O."/>
            <person name="Chaidir N."/>
            <person name="Claudel C."/>
            <person name="Donnadieu C."/>
            <person name="Faraut T."/>
            <person name="Fievet G."/>
            <person name="Helmstetter N."/>
            <person name="King M."/>
            <person name="Knapp S.J."/>
            <person name="Lai Z."/>
            <person name="Le Paslier M.C."/>
            <person name="Lippi Y."/>
            <person name="Lorenzon L."/>
            <person name="Mandel J.R."/>
            <person name="Marage G."/>
            <person name="Marchand G."/>
            <person name="Marquand E."/>
            <person name="Bret-Mestries E."/>
            <person name="Morien E."/>
            <person name="Nambeesan S."/>
            <person name="Nguyen T."/>
            <person name="Pegot-Espagnet P."/>
            <person name="Pouilly N."/>
            <person name="Raftis F."/>
            <person name="Sallet E."/>
            <person name="Schiex T."/>
            <person name="Thomas J."/>
            <person name="Vandecasteele C."/>
            <person name="Vares D."/>
            <person name="Vear F."/>
            <person name="Vautrin S."/>
            <person name="Crespi M."/>
            <person name="Mangin B."/>
            <person name="Burke J.M."/>
            <person name="Salse J."/>
            <person name="Munos S."/>
            <person name="Vincourt P."/>
            <person name="Rieseberg L.H."/>
            <person name="Langlade N.B."/>
        </authorList>
    </citation>
    <scope>NUCLEOTIDE SEQUENCE [LARGE SCALE GENOMIC DNA]</scope>
    <source>
        <strain evidence="3">cv. SF193</strain>
        <tissue evidence="1">Leaves</tissue>
    </source>
</reference>
<evidence type="ECO:0000313" key="1">
    <source>
        <dbReference type="EMBL" id="KAF5765347.1"/>
    </source>
</evidence>
<evidence type="ECO:0000313" key="2">
    <source>
        <dbReference type="EMBL" id="OTF94427.1"/>
    </source>
</evidence>
<dbReference type="Gramene" id="mRNA:HanXRQr2_Chr15g0702731">
    <property type="protein sequence ID" value="mRNA:HanXRQr2_Chr15g0702731"/>
    <property type="gene ID" value="HanXRQr2_Chr15g0702731"/>
</dbReference>
<dbReference type="AlphaFoldDB" id="A0A251S6G3"/>
<accession>A0A251S6G3</accession>
<reference evidence="1" key="3">
    <citation type="submission" date="2020-06" db="EMBL/GenBank/DDBJ databases">
        <title>Helianthus annuus Genome sequencing and assembly Release 2.</title>
        <authorList>
            <person name="Gouzy J."/>
            <person name="Langlade N."/>
            <person name="Munos S."/>
        </authorList>
    </citation>
    <scope>NUCLEOTIDE SEQUENCE</scope>
    <source>
        <tissue evidence="1">Leaves</tissue>
    </source>
</reference>
<dbReference type="Proteomes" id="UP000215914">
    <property type="component" value="Chromosome 15"/>
</dbReference>
<gene>
    <name evidence="2" type="ORF">HannXRQ_Chr15g0471961</name>
    <name evidence="1" type="ORF">HanXRQr2_Chr15g0702731</name>
</gene>
<reference evidence="2" key="2">
    <citation type="submission" date="2017-02" db="EMBL/GenBank/DDBJ databases">
        <title>Sunflower complete genome.</title>
        <authorList>
            <person name="Langlade N."/>
            <person name="Munos S."/>
        </authorList>
    </citation>
    <scope>NUCLEOTIDE SEQUENCE [LARGE SCALE GENOMIC DNA]</scope>
    <source>
        <tissue evidence="2">Leaves</tissue>
    </source>
</reference>
<dbReference type="InParanoid" id="A0A251S6G3"/>
<dbReference type="EMBL" id="CM007904">
    <property type="protein sequence ID" value="OTF94427.1"/>
    <property type="molecule type" value="Genomic_DNA"/>
</dbReference>
<name>A0A251S6G3_HELAN</name>
<sequence>MVIYPFVLEIHVLRFSPHLLTGWMISWTIKSYVLYTKFRIIINIYLDHLQAAGVKLPKKELRQ</sequence>